<dbReference type="Pfam" id="PF13360">
    <property type="entry name" value="PQQ_2"/>
    <property type="match status" value="1"/>
</dbReference>
<accession>A0ABX1VG89</accession>
<dbReference type="EMBL" id="WTPX01000122">
    <property type="protein sequence ID" value="NNJ27119.1"/>
    <property type="molecule type" value="Genomic_DNA"/>
</dbReference>
<evidence type="ECO:0000313" key="3">
    <source>
        <dbReference type="Proteomes" id="UP000609651"/>
    </source>
</evidence>
<dbReference type="InterPro" id="IPR015943">
    <property type="entry name" value="WD40/YVTN_repeat-like_dom_sf"/>
</dbReference>
<dbReference type="Gene3D" id="2.130.10.10">
    <property type="entry name" value="YVTN repeat-like/Quinoprotein amine dehydrogenase"/>
    <property type="match status" value="1"/>
</dbReference>
<gene>
    <name evidence="2" type="primary">bamB_15</name>
    <name evidence="2" type="ORF">LzC2_32180</name>
</gene>
<organism evidence="2 3">
    <name type="scientific">Alienimonas chondri</name>
    <dbReference type="NCBI Taxonomy" id="2681879"/>
    <lineage>
        <taxon>Bacteria</taxon>
        <taxon>Pseudomonadati</taxon>
        <taxon>Planctomycetota</taxon>
        <taxon>Planctomycetia</taxon>
        <taxon>Planctomycetales</taxon>
        <taxon>Planctomycetaceae</taxon>
        <taxon>Alienimonas</taxon>
    </lineage>
</organism>
<dbReference type="PANTHER" id="PTHR34512">
    <property type="entry name" value="CELL SURFACE PROTEIN"/>
    <property type="match status" value="1"/>
</dbReference>
<dbReference type="PANTHER" id="PTHR34512:SF30">
    <property type="entry name" value="OUTER MEMBRANE PROTEIN ASSEMBLY FACTOR BAMB"/>
    <property type="match status" value="1"/>
</dbReference>
<dbReference type="InterPro" id="IPR011047">
    <property type="entry name" value="Quinoprotein_ADH-like_sf"/>
</dbReference>
<dbReference type="SMART" id="SM00564">
    <property type="entry name" value="PQQ"/>
    <property type="match status" value="4"/>
</dbReference>
<evidence type="ECO:0000313" key="2">
    <source>
        <dbReference type="EMBL" id="NNJ27119.1"/>
    </source>
</evidence>
<dbReference type="RefSeq" id="WP_171188830.1">
    <property type="nucleotide sequence ID" value="NZ_WTPX01000122.1"/>
</dbReference>
<sequence>MSGSLLPFAVLLLAADPAVLDEGRGGWDQWRGPTRDGRTAVTLPTSLDEATLKEAWRVELGASYSGPVVGPAPADENGNRGSRVYTTETIGNTYESAKAFDAATGELLWEAKWKGALSVPFFAKANGDWIRSTPALSVDENGDGLLYVAGMRDVLVALDAATGEEAWRIDFAALAGSDPEAFGHVASPLVFEGAVYAHTIAGFSKLNADSGEVEWTVLGDENNSMSGGAFSSPFVTKIAGVAQILVQARTKLCGVNPKDGTILWEQPVEAFRGMNVLTPTVVPVQDDEKAVRLLTSTYGGGTFLYEVRRTSESGTADDWAVSTVWQNSRQGYMSSPVVIDGFAFQHLKNDRVVCYDLKTGEAAWTSTPFGGYWSMITDGEKILALDADGDLLLLAADATELKTLSERHVTDATSWAHVAVAPGRIYVRALDALIAYDF</sequence>
<name>A0ABX1VG89_9PLAN</name>
<dbReference type="SUPFAM" id="SSF50998">
    <property type="entry name" value="Quinoprotein alcohol dehydrogenase-like"/>
    <property type="match status" value="1"/>
</dbReference>
<protein>
    <submittedName>
        <fullName evidence="2">Outer membrane protein assembly factor BamB</fullName>
    </submittedName>
</protein>
<evidence type="ECO:0000259" key="1">
    <source>
        <dbReference type="Pfam" id="PF13360"/>
    </source>
</evidence>
<proteinExistence type="predicted"/>
<reference evidence="2 3" key="1">
    <citation type="journal article" date="2020" name="Syst. Appl. Microbiol.">
        <title>Alienimonas chondri sp. nov., a novel planctomycete isolated from the biofilm of the red alga Chondrus crispus.</title>
        <authorList>
            <person name="Vitorino I."/>
            <person name="Albuquerque L."/>
            <person name="Wiegand S."/>
            <person name="Kallscheuer N."/>
            <person name="da Costa M.S."/>
            <person name="Lobo-da-Cunha A."/>
            <person name="Jogler C."/>
            <person name="Lage O.M."/>
        </authorList>
    </citation>
    <scope>NUCLEOTIDE SEQUENCE [LARGE SCALE GENOMIC DNA]</scope>
    <source>
        <strain evidence="2 3">LzC2</strain>
    </source>
</reference>
<keyword evidence="3" id="KW-1185">Reference proteome</keyword>
<comment type="caution">
    <text evidence="2">The sequence shown here is derived from an EMBL/GenBank/DDBJ whole genome shotgun (WGS) entry which is preliminary data.</text>
</comment>
<dbReference type="InterPro" id="IPR018391">
    <property type="entry name" value="PQQ_b-propeller_rpt"/>
</dbReference>
<dbReference type="Proteomes" id="UP000609651">
    <property type="component" value="Unassembled WGS sequence"/>
</dbReference>
<feature type="domain" description="Pyrrolo-quinoline quinone repeat" evidence="1">
    <location>
        <begin position="96"/>
        <end position="365"/>
    </location>
</feature>
<dbReference type="InterPro" id="IPR002372">
    <property type="entry name" value="PQQ_rpt_dom"/>
</dbReference>